<organism evidence="7 8">
    <name type="scientific">Enhygromyxa salina</name>
    <dbReference type="NCBI Taxonomy" id="215803"/>
    <lineage>
        <taxon>Bacteria</taxon>
        <taxon>Pseudomonadati</taxon>
        <taxon>Myxococcota</taxon>
        <taxon>Polyangia</taxon>
        <taxon>Nannocystales</taxon>
        <taxon>Nannocystaceae</taxon>
        <taxon>Enhygromyxa</taxon>
    </lineage>
</organism>
<evidence type="ECO:0000256" key="1">
    <source>
        <dbReference type="ARBA" id="ARBA00001966"/>
    </source>
</evidence>
<dbReference type="PANTHER" id="PTHR11228:SF35">
    <property type="entry name" value="MOLYBDENUM COFACTOR BIOSYNTHESIS PROTEIN A-RELATED"/>
    <property type="match status" value="1"/>
</dbReference>
<dbReference type="EMBL" id="JMCC02000061">
    <property type="protein sequence ID" value="KIG15075.1"/>
    <property type="molecule type" value="Genomic_DNA"/>
</dbReference>
<evidence type="ECO:0000256" key="5">
    <source>
        <dbReference type="ARBA" id="ARBA00023014"/>
    </source>
</evidence>
<protein>
    <submittedName>
        <fullName evidence="7">Putative Fe-S oxidoreductase</fullName>
    </submittedName>
</protein>
<reference evidence="7 8" key="1">
    <citation type="submission" date="2014-12" db="EMBL/GenBank/DDBJ databases">
        <title>Genome assembly of Enhygromyxa salina DSM 15201.</title>
        <authorList>
            <person name="Sharma G."/>
            <person name="Subramanian S."/>
        </authorList>
    </citation>
    <scope>NUCLEOTIDE SEQUENCE [LARGE SCALE GENOMIC DNA]</scope>
    <source>
        <strain evidence="7 8">DSM 15201</strain>
    </source>
</reference>
<comment type="cofactor">
    <cofactor evidence="1">
        <name>[4Fe-4S] cluster</name>
        <dbReference type="ChEBI" id="CHEBI:49883"/>
    </cofactor>
</comment>
<name>A0A0C2CZM8_9BACT</name>
<dbReference type="RefSeq" id="WP_052552489.1">
    <property type="nucleotide sequence ID" value="NZ_JMCC02000061.1"/>
</dbReference>
<evidence type="ECO:0000256" key="3">
    <source>
        <dbReference type="ARBA" id="ARBA00022723"/>
    </source>
</evidence>
<evidence type="ECO:0000313" key="7">
    <source>
        <dbReference type="EMBL" id="KIG15075.1"/>
    </source>
</evidence>
<keyword evidence="4" id="KW-0408">Iron</keyword>
<dbReference type="GO" id="GO:0051536">
    <property type="term" value="F:iron-sulfur cluster binding"/>
    <property type="evidence" value="ECO:0007669"/>
    <property type="project" value="UniProtKB-KW"/>
</dbReference>
<gene>
    <name evidence="7" type="ORF">DB30_06107</name>
</gene>
<proteinExistence type="predicted"/>
<dbReference type="SUPFAM" id="SSF102114">
    <property type="entry name" value="Radical SAM enzymes"/>
    <property type="match status" value="1"/>
</dbReference>
<comment type="caution">
    <text evidence="7">The sequence shown here is derived from an EMBL/GenBank/DDBJ whole genome shotgun (WGS) entry which is preliminary data.</text>
</comment>
<dbReference type="CDD" id="cd01335">
    <property type="entry name" value="Radical_SAM"/>
    <property type="match status" value="1"/>
</dbReference>
<dbReference type="SFLD" id="SFLDS00029">
    <property type="entry name" value="Radical_SAM"/>
    <property type="match status" value="1"/>
</dbReference>
<dbReference type="GO" id="GO:0046872">
    <property type="term" value="F:metal ion binding"/>
    <property type="evidence" value="ECO:0007669"/>
    <property type="project" value="UniProtKB-KW"/>
</dbReference>
<dbReference type="Gene3D" id="3.20.20.70">
    <property type="entry name" value="Aldolase class I"/>
    <property type="match status" value="1"/>
</dbReference>
<dbReference type="Proteomes" id="UP000031599">
    <property type="component" value="Unassembled WGS sequence"/>
</dbReference>
<sequence>MKRGAPPPVPAGRKLYPATPPPTRGAISWNMNTSCNYRCSYCTQRFIDDRGRWAADLPRFMAAFAALPGAWEIKLSGGEPFVHPGFLEAVAGLAKLDFVVSVVTNLSASQAKLADFMQAVGPQLGVLSCSLHLEYVDIDDRPDQRDTLSAFIDRCSFARDHAPAGASVCVTCVATRANLAALPRLRERFAAAGLTFKIQPEKQDREVIAYTPGERQALVQLGGHNLTGSIAPDYAGQPCWAGARYFVVDDRGEAYRCYPARRYRTERLGNLLDGSFTLAPLPAPCRYRYCNCTVPIARGMMPRAAARETTHTTRGPT</sequence>
<dbReference type="InterPro" id="IPR007197">
    <property type="entry name" value="rSAM"/>
</dbReference>
<evidence type="ECO:0000256" key="4">
    <source>
        <dbReference type="ARBA" id="ARBA00023004"/>
    </source>
</evidence>
<dbReference type="InterPro" id="IPR050377">
    <property type="entry name" value="Radical_SAM_PqqE_MftC-like"/>
</dbReference>
<dbReference type="InterPro" id="IPR013785">
    <property type="entry name" value="Aldolase_TIM"/>
</dbReference>
<keyword evidence="5" id="KW-0411">Iron-sulfur</keyword>
<dbReference type="PROSITE" id="PS51918">
    <property type="entry name" value="RADICAL_SAM"/>
    <property type="match status" value="1"/>
</dbReference>
<accession>A0A0C2CZM8</accession>
<dbReference type="GO" id="GO:0003824">
    <property type="term" value="F:catalytic activity"/>
    <property type="evidence" value="ECO:0007669"/>
    <property type="project" value="InterPro"/>
</dbReference>
<dbReference type="InterPro" id="IPR058240">
    <property type="entry name" value="rSAM_sf"/>
</dbReference>
<dbReference type="Pfam" id="PF04055">
    <property type="entry name" value="Radical_SAM"/>
    <property type="match status" value="1"/>
</dbReference>
<evidence type="ECO:0000256" key="2">
    <source>
        <dbReference type="ARBA" id="ARBA00022691"/>
    </source>
</evidence>
<dbReference type="AlphaFoldDB" id="A0A0C2CZM8"/>
<keyword evidence="2" id="KW-0949">S-adenosyl-L-methionine</keyword>
<keyword evidence="3" id="KW-0479">Metal-binding</keyword>
<evidence type="ECO:0000259" key="6">
    <source>
        <dbReference type="PROSITE" id="PS51918"/>
    </source>
</evidence>
<feature type="domain" description="Radical SAM core" evidence="6">
    <location>
        <begin position="21"/>
        <end position="229"/>
    </location>
</feature>
<evidence type="ECO:0000313" key="8">
    <source>
        <dbReference type="Proteomes" id="UP000031599"/>
    </source>
</evidence>
<dbReference type="PANTHER" id="PTHR11228">
    <property type="entry name" value="RADICAL SAM DOMAIN PROTEIN"/>
    <property type="match status" value="1"/>
</dbReference>